<protein>
    <submittedName>
        <fullName evidence="1">Uncharacterized protein</fullName>
    </submittedName>
</protein>
<sequence length="87" mass="10603">MLNQDVKASHKALERVEKDRDKRNQLLFEATLELSRCKLELSKCKLQQALNPQEVFTVVRFKTTDNKYRYRFFYRKDEDRFKKDLEA</sequence>
<organism evidence="1 2">
    <name type="scientific">Mortierella alpina</name>
    <name type="common">Oleaginous fungus</name>
    <name type="synonym">Mortierella renispora</name>
    <dbReference type="NCBI Taxonomy" id="64518"/>
    <lineage>
        <taxon>Eukaryota</taxon>
        <taxon>Fungi</taxon>
        <taxon>Fungi incertae sedis</taxon>
        <taxon>Mucoromycota</taxon>
        <taxon>Mortierellomycotina</taxon>
        <taxon>Mortierellomycetes</taxon>
        <taxon>Mortierellales</taxon>
        <taxon>Mortierellaceae</taxon>
        <taxon>Mortierella</taxon>
    </lineage>
</organism>
<evidence type="ECO:0000313" key="2">
    <source>
        <dbReference type="Proteomes" id="UP000738359"/>
    </source>
</evidence>
<dbReference type="Proteomes" id="UP000738359">
    <property type="component" value="Unassembled WGS sequence"/>
</dbReference>
<accession>A0A9P6IRG9</accession>
<comment type="caution">
    <text evidence="1">The sequence shown here is derived from an EMBL/GenBank/DDBJ whole genome shotgun (WGS) entry which is preliminary data.</text>
</comment>
<dbReference type="AlphaFoldDB" id="A0A9P6IRG9"/>
<keyword evidence="2" id="KW-1185">Reference proteome</keyword>
<reference evidence="1" key="1">
    <citation type="journal article" date="2020" name="Fungal Divers.">
        <title>Resolving the Mortierellaceae phylogeny through synthesis of multi-gene phylogenetics and phylogenomics.</title>
        <authorList>
            <person name="Vandepol N."/>
            <person name="Liber J."/>
            <person name="Desiro A."/>
            <person name="Na H."/>
            <person name="Kennedy M."/>
            <person name="Barry K."/>
            <person name="Grigoriev I.V."/>
            <person name="Miller A.N."/>
            <person name="O'Donnell K."/>
            <person name="Stajich J.E."/>
            <person name="Bonito G."/>
        </authorList>
    </citation>
    <scope>NUCLEOTIDE SEQUENCE</scope>
    <source>
        <strain evidence="1">CK1249</strain>
    </source>
</reference>
<gene>
    <name evidence="1" type="ORF">BGZ70_004335</name>
</gene>
<dbReference type="OrthoDB" id="10666487at2759"/>
<dbReference type="EMBL" id="JAAAHY010002304">
    <property type="protein sequence ID" value="KAF9944803.1"/>
    <property type="molecule type" value="Genomic_DNA"/>
</dbReference>
<proteinExistence type="predicted"/>
<feature type="non-terminal residue" evidence="1">
    <location>
        <position position="87"/>
    </location>
</feature>
<name>A0A9P6IRG9_MORAP</name>
<evidence type="ECO:0000313" key="1">
    <source>
        <dbReference type="EMBL" id="KAF9944803.1"/>
    </source>
</evidence>